<name>X0SLA8_9ZZZZ</name>
<dbReference type="EMBL" id="BARS01009945">
    <property type="protein sequence ID" value="GAF81809.1"/>
    <property type="molecule type" value="Genomic_DNA"/>
</dbReference>
<feature type="non-terminal residue" evidence="1">
    <location>
        <position position="1"/>
    </location>
</feature>
<sequence length="98" mass="11899">IKKEKAELMNDSRFSHLFSDIGLPSVESVQFSLKYREGVFIKNVYFDYETNKAVKFRRTKDSKILWVPKQWLKKQFIKDKERPQDVQLKFKPKDLNWK</sequence>
<evidence type="ECO:0000313" key="1">
    <source>
        <dbReference type="EMBL" id="GAF81809.1"/>
    </source>
</evidence>
<comment type="caution">
    <text evidence="1">The sequence shown here is derived from an EMBL/GenBank/DDBJ whole genome shotgun (WGS) entry which is preliminary data.</text>
</comment>
<gene>
    <name evidence="1" type="ORF">S01H1_18584</name>
</gene>
<proteinExistence type="predicted"/>
<dbReference type="AlphaFoldDB" id="X0SLA8"/>
<accession>X0SLA8</accession>
<reference evidence="1" key="1">
    <citation type="journal article" date="2014" name="Front. Microbiol.">
        <title>High frequency of phylogenetically diverse reductive dehalogenase-homologous genes in deep subseafloor sedimentary metagenomes.</title>
        <authorList>
            <person name="Kawai M."/>
            <person name="Futagami T."/>
            <person name="Toyoda A."/>
            <person name="Takaki Y."/>
            <person name="Nishi S."/>
            <person name="Hori S."/>
            <person name="Arai W."/>
            <person name="Tsubouchi T."/>
            <person name="Morono Y."/>
            <person name="Uchiyama I."/>
            <person name="Ito T."/>
            <person name="Fujiyama A."/>
            <person name="Inagaki F."/>
            <person name="Takami H."/>
        </authorList>
    </citation>
    <scope>NUCLEOTIDE SEQUENCE</scope>
    <source>
        <strain evidence="1">Expedition CK06-06</strain>
    </source>
</reference>
<protein>
    <submittedName>
        <fullName evidence="1">Uncharacterized protein</fullName>
    </submittedName>
</protein>
<organism evidence="1">
    <name type="scientific">marine sediment metagenome</name>
    <dbReference type="NCBI Taxonomy" id="412755"/>
    <lineage>
        <taxon>unclassified sequences</taxon>
        <taxon>metagenomes</taxon>
        <taxon>ecological metagenomes</taxon>
    </lineage>
</organism>